<proteinExistence type="predicted"/>
<feature type="domain" description="Bacterial Ig-like" evidence="2">
    <location>
        <begin position="580"/>
        <end position="625"/>
    </location>
</feature>
<dbReference type="Pfam" id="PF16472">
    <property type="entry name" value="DUF5050"/>
    <property type="match status" value="1"/>
</dbReference>
<comment type="caution">
    <text evidence="4">The sequence shown here is derived from an EMBL/GenBank/DDBJ whole genome shotgun (WGS) entry which is preliminary data.</text>
</comment>
<sequence>MKKIKVLVASVAMATMLSTTAFAALPGYAIIIGDKAYDIGYISKNVKQLNDILNNSSQYTNIYYNDLSSNKIVNLFDPNTPVDMANFTPKNITYYNTDGSKTNYNLVGTSFEKDSQSSTAYAEVTVNSVGSTMYFVSVRVPNDNVVGKVDVRPNTLEPKYFKVYNNNSSDLIKKIGTPDTLKGESNDDYLLNLVTTDLNIKLQVLSSDKTLIATGTPVGQLQVGKNIVEFKLNNSFIPPTSNISNNNGLGNLNNNGLTSQQGDWTYYSNAGDGGGIYKTNGIQSYKICEDNAKFINVVGDWIYYSNYTDGQKIYKIRTDGTGRRIVCTDQASYVVVSGEYIYYSYHSGTGVGNIRKVNRDANKSPGTPITNDEAEFLIVSGDMIYFTNKYQGNAIYAVHTDGTYRTKVSSDSAKFITLANDKIYYITDTGQLKWTLKNGGSSGSTVVSNGNTGSNAVLYSMNITDDGKWMYYADASDGNKIYRAPLVDYLRISGDKYSDDYTNFINLVGDKVYYSKGNAMFIANQPKISPNKDSNGRAIYQYSSTAIVKPKQDLKIVSYDKVATPTKNAVGADLNNLEEYLPDKVTAVMSDNSVHELLVDWDLNPKKGSGAKGSSIQYTGTIVGYGAKVTLSLSMASEPIPAKSVKVINNAGLLDDKIYINVDDTGKPMDVKASLQVGDTIKVYRDPNKAELLGQDIIVPSVAGNLLSTTITLRKEKTLTDDAKYVYVTRTSPGVLESEPVQVEIKEALSGKPGFDSSKVNIAVTNYGKLPNGLTENDIVEIAPTTELQQGDIVNVYKLVDNVRVRIASQMVEYVPSPNPFDPIKFKATISIPAGYIEYKAGGDNKIYVTRSTQFAESDAIEASFGDGIALPLGQLVISGTAGNVLLRNQLDAQYDYYYKVNGPTPILGEDVSGWTKINDLNNPVLSVTDGQDVYVVQAYGGKALKCSHAKAIAP</sequence>
<dbReference type="Pfam" id="PF07532">
    <property type="entry name" value="Big_4"/>
    <property type="match status" value="1"/>
</dbReference>
<evidence type="ECO:0000313" key="4">
    <source>
        <dbReference type="EMBL" id="MBI6875791.1"/>
    </source>
</evidence>
<dbReference type="PANTHER" id="PTHR32256:SF17">
    <property type="entry name" value="EGF-LIKE DOMAIN-CONTAINING PROTEIN"/>
    <property type="match status" value="1"/>
</dbReference>
<name>A0A934M9H6_9CLOT</name>
<dbReference type="InterPro" id="IPR053369">
    <property type="entry name" value="SrfA-induced_signal"/>
</dbReference>
<organism evidence="4 5">
    <name type="scientific">Clostridium aciditolerans</name>
    <dbReference type="NCBI Taxonomy" id="339861"/>
    <lineage>
        <taxon>Bacteria</taxon>
        <taxon>Bacillati</taxon>
        <taxon>Bacillota</taxon>
        <taxon>Clostridia</taxon>
        <taxon>Eubacteriales</taxon>
        <taxon>Clostridiaceae</taxon>
        <taxon>Clostridium</taxon>
    </lineage>
</organism>
<feature type="signal peptide" evidence="1">
    <location>
        <begin position="1"/>
        <end position="23"/>
    </location>
</feature>
<dbReference type="Proteomes" id="UP000622687">
    <property type="component" value="Unassembled WGS sequence"/>
</dbReference>
<accession>A0A934M9H6</accession>
<dbReference type="RefSeq" id="WP_211145122.1">
    <property type="nucleotide sequence ID" value="NZ_JAEEGB010000059.1"/>
</dbReference>
<gene>
    <name evidence="4" type="ORF">I6U51_24335</name>
</gene>
<dbReference type="InterPro" id="IPR032485">
    <property type="entry name" value="LRP1-like_beta_prop"/>
</dbReference>
<evidence type="ECO:0000313" key="5">
    <source>
        <dbReference type="Proteomes" id="UP000622687"/>
    </source>
</evidence>
<feature type="chain" id="PRO_5037551220" evidence="1">
    <location>
        <begin position="24"/>
        <end position="955"/>
    </location>
</feature>
<keyword evidence="1" id="KW-0732">Signal</keyword>
<reference evidence="4" key="1">
    <citation type="submission" date="2020-12" db="EMBL/GenBank/DDBJ databases">
        <title>Clostridium thailandense sp. nov., a novel acetogenic bacterium isolated from peat land soil in Thailand.</title>
        <authorList>
            <person name="Chaikitkaew S."/>
            <person name="Birkeland N.K."/>
        </authorList>
    </citation>
    <scope>NUCLEOTIDE SEQUENCE</scope>
    <source>
        <strain evidence="4">DSM 17425</strain>
    </source>
</reference>
<protein>
    <submittedName>
        <fullName evidence="4">DUF5050 domain-containing protein</fullName>
    </submittedName>
</protein>
<feature type="domain" description="Prolow-density lipoprotein receptor-related protein 1-like beta-propeller" evidence="3">
    <location>
        <begin position="247"/>
        <end position="517"/>
    </location>
</feature>
<dbReference type="InterPro" id="IPR011081">
    <property type="entry name" value="Big_4"/>
</dbReference>
<dbReference type="PANTHER" id="PTHR32256">
    <property type="match status" value="1"/>
</dbReference>
<dbReference type="SUPFAM" id="SSF63825">
    <property type="entry name" value="YWTD domain"/>
    <property type="match status" value="1"/>
</dbReference>
<keyword evidence="5" id="KW-1185">Reference proteome</keyword>
<evidence type="ECO:0000256" key="1">
    <source>
        <dbReference type="SAM" id="SignalP"/>
    </source>
</evidence>
<dbReference type="AlphaFoldDB" id="A0A934M9H6"/>
<evidence type="ECO:0000259" key="3">
    <source>
        <dbReference type="Pfam" id="PF16472"/>
    </source>
</evidence>
<dbReference type="EMBL" id="JAEEGB010000059">
    <property type="protein sequence ID" value="MBI6875791.1"/>
    <property type="molecule type" value="Genomic_DNA"/>
</dbReference>
<evidence type="ECO:0000259" key="2">
    <source>
        <dbReference type="Pfam" id="PF07532"/>
    </source>
</evidence>